<dbReference type="RefSeq" id="XP_033527120.1">
    <property type="nucleotide sequence ID" value="XM_033670134.1"/>
</dbReference>
<organism evidence="2 3">
    <name type="scientific">Dothidotthia symphoricarpi CBS 119687</name>
    <dbReference type="NCBI Taxonomy" id="1392245"/>
    <lineage>
        <taxon>Eukaryota</taxon>
        <taxon>Fungi</taxon>
        <taxon>Dikarya</taxon>
        <taxon>Ascomycota</taxon>
        <taxon>Pezizomycotina</taxon>
        <taxon>Dothideomycetes</taxon>
        <taxon>Pleosporomycetidae</taxon>
        <taxon>Pleosporales</taxon>
        <taxon>Dothidotthiaceae</taxon>
        <taxon>Dothidotthia</taxon>
    </lineage>
</organism>
<evidence type="ECO:0000313" key="3">
    <source>
        <dbReference type="Proteomes" id="UP000799771"/>
    </source>
</evidence>
<dbReference type="PANTHER" id="PTHR38790:SF4">
    <property type="entry name" value="2EXR DOMAIN-CONTAINING PROTEIN"/>
    <property type="match status" value="1"/>
</dbReference>
<dbReference type="OrthoDB" id="3673901at2759"/>
<evidence type="ECO:0000259" key="1">
    <source>
        <dbReference type="Pfam" id="PF24864"/>
    </source>
</evidence>
<reference evidence="2" key="1">
    <citation type="journal article" date="2020" name="Stud. Mycol.">
        <title>101 Dothideomycetes genomes: a test case for predicting lifestyles and emergence of pathogens.</title>
        <authorList>
            <person name="Haridas S."/>
            <person name="Albert R."/>
            <person name="Binder M."/>
            <person name="Bloem J."/>
            <person name="Labutti K."/>
            <person name="Salamov A."/>
            <person name="Andreopoulos B."/>
            <person name="Baker S."/>
            <person name="Barry K."/>
            <person name="Bills G."/>
            <person name="Bluhm B."/>
            <person name="Cannon C."/>
            <person name="Castanera R."/>
            <person name="Culley D."/>
            <person name="Daum C."/>
            <person name="Ezra D."/>
            <person name="Gonzalez J."/>
            <person name="Henrissat B."/>
            <person name="Kuo A."/>
            <person name="Liang C."/>
            <person name="Lipzen A."/>
            <person name="Lutzoni F."/>
            <person name="Magnuson J."/>
            <person name="Mondo S."/>
            <person name="Nolan M."/>
            <person name="Ohm R."/>
            <person name="Pangilinan J."/>
            <person name="Park H.-J."/>
            <person name="Ramirez L."/>
            <person name="Alfaro M."/>
            <person name="Sun H."/>
            <person name="Tritt A."/>
            <person name="Yoshinaga Y."/>
            <person name="Zwiers L.-H."/>
            <person name="Turgeon B."/>
            <person name="Goodwin S."/>
            <person name="Spatafora J."/>
            <person name="Crous P."/>
            <person name="Grigoriev I."/>
        </authorList>
    </citation>
    <scope>NUCLEOTIDE SEQUENCE</scope>
    <source>
        <strain evidence="2">CBS 119687</strain>
    </source>
</reference>
<proteinExistence type="predicted"/>
<sequence>MLDDPISMVIRDAQAAMLQRNQTASALLRLPAELRSEIYHHVLGFKRIRVVLSKGRAHTFTIKTRCTSTEPLGTWESPQHLLALTGVCRQIQLETSRLIFTLNEFDARHLYRFQDLVTALTPAQLNAITTLRVQVHDVCLEANSNETGPRSYIIRPACRQILHALSGLERVFVQEWTEWRENGYMEEMGLSSQLACKIIKMNARKEDMDLYVEDVSYDDPCENLGVKEESVLIRGGR</sequence>
<name>A0A6A6ANG5_9PLEO</name>
<dbReference type="PANTHER" id="PTHR38790">
    <property type="entry name" value="2EXR DOMAIN-CONTAINING PROTEIN-RELATED"/>
    <property type="match status" value="1"/>
</dbReference>
<dbReference type="GeneID" id="54410566"/>
<protein>
    <recommendedName>
        <fullName evidence="1">DUF7730 domain-containing protein</fullName>
    </recommendedName>
</protein>
<gene>
    <name evidence="2" type="ORF">P153DRAFT_382355</name>
</gene>
<dbReference type="Pfam" id="PF24864">
    <property type="entry name" value="DUF7730"/>
    <property type="match status" value="1"/>
</dbReference>
<dbReference type="EMBL" id="ML977500">
    <property type="protein sequence ID" value="KAF2132733.1"/>
    <property type="molecule type" value="Genomic_DNA"/>
</dbReference>
<dbReference type="Proteomes" id="UP000799771">
    <property type="component" value="Unassembled WGS sequence"/>
</dbReference>
<accession>A0A6A6ANG5</accession>
<dbReference type="InterPro" id="IPR056632">
    <property type="entry name" value="DUF7730"/>
</dbReference>
<dbReference type="AlphaFoldDB" id="A0A6A6ANG5"/>
<feature type="domain" description="DUF7730" evidence="1">
    <location>
        <begin position="21"/>
        <end position="174"/>
    </location>
</feature>
<keyword evidence="3" id="KW-1185">Reference proteome</keyword>
<evidence type="ECO:0000313" key="2">
    <source>
        <dbReference type="EMBL" id="KAF2132733.1"/>
    </source>
</evidence>